<dbReference type="EMBL" id="JBHMFC010000103">
    <property type="protein sequence ID" value="MFB9057946.1"/>
    <property type="molecule type" value="Genomic_DNA"/>
</dbReference>
<dbReference type="PROSITE" id="PS51257">
    <property type="entry name" value="PROKAR_LIPOPROTEIN"/>
    <property type="match status" value="1"/>
</dbReference>
<name>A0ABV5FER3_9FLAO</name>
<organism evidence="1 2">
    <name type="scientific">Mariniflexile ostreae</name>
    <dbReference type="NCBI Taxonomy" id="1520892"/>
    <lineage>
        <taxon>Bacteria</taxon>
        <taxon>Pseudomonadati</taxon>
        <taxon>Bacteroidota</taxon>
        <taxon>Flavobacteriia</taxon>
        <taxon>Flavobacteriales</taxon>
        <taxon>Flavobacteriaceae</taxon>
        <taxon>Mariniflexile</taxon>
    </lineage>
</organism>
<evidence type="ECO:0000313" key="1">
    <source>
        <dbReference type="EMBL" id="MFB9057946.1"/>
    </source>
</evidence>
<evidence type="ECO:0000313" key="2">
    <source>
        <dbReference type="Proteomes" id="UP001589585"/>
    </source>
</evidence>
<dbReference type="InterPro" id="IPR039513">
    <property type="entry name" value="PL-6"/>
</dbReference>
<accession>A0ABV5FER3</accession>
<dbReference type="CDD" id="cd14251">
    <property type="entry name" value="PL-6"/>
    <property type="match status" value="1"/>
</dbReference>
<dbReference type="SUPFAM" id="SSF51126">
    <property type="entry name" value="Pectin lyase-like"/>
    <property type="match status" value="2"/>
</dbReference>
<dbReference type="Gene3D" id="2.160.20.10">
    <property type="entry name" value="Single-stranded right-handed beta-helix, Pectin lyase-like"/>
    <property type="match status" value="2"/>
</dbReference>
<dbReference type="Pfam" id="PF14592">
    <property type="entry name" value="Chondroitinas_B"/>
    <property type="match status" value="1"/>
</dbReference>
<comment type="caution">
    <text evidence="1">The sequence shown here is derived from an EMBL/GenBank/DDBJ whole genome shotgun (WGS) entry which is preliminary data.</text>
</comment>
<dbReference type="SMART" id="SM00710">
    <property type="entry name" value="PbH1"/>
    <property type="match status" value="6"/>
</dbReference>
<proteinExistence type="predicted"/>
<reference evidence="1 2" key="1">
    <citation type="submission" date="2024-09" db="EMBL/GenBank/DDBJ databases">
        <authorList>
            <person name="Sun Q."/>
            <person name="Mori K."/>
        </authorList>
    </citation>
    <scope>NUCLEOTIDE SEQUENCE [LARGE SCALE GENOMIC DNA]</scope>
    <source>
        <strain evidence="1 2">CECT 8622</strain>
    </source>
</reference>
<gene>
    <name evidence="1" type="ORF">ACFFU9_14460</name>
</gene>
<dbReference type="InterPro" id="IPR012334">
    <property type="entry name" value="Pectin_lyas_fold"/>
</dbReference>
<keyword evidence="2" id="KW-1185">Reference proteome</keyword>
<dbReference type="Proteomes" id="UP001589585">
    <property type="component" value="Unassembled WGS sequence"/>
</dbReference>
<sequence length="765" mass="85315">MSRVLIFLSVFIVLTACNQQKGTGPIKVGTIGELNKAFENAKAGDDIVMANGVWKDVEIVFYGEGTKEQPITLRAETAGEVTIEGASNMKLGGEYLVVKDLYFKNGYSPSKALIEFKINDTLIANNSRITNCVIDEFTQADRDVTDHWVGFWGRHNQLDHCYIAGKSNFGPTVRVFLKGNEHINNHHQIVNNHFGPRPRKGGPHGETLQIGDSYTSMTPSYTNVSNNLFERCNGEVEIISSKSNFNEFSHNVFFESEGSLVLRHGNYAKIDGNVFIGNDNSKFIGGIRVVNTGHWITNNYFYKIKGNEFRSALAVMNGVPKSPLNRYNQVTDVVVAHNTFIDCISPLQFSVGVNIDKKDVLPASEIRSERPERFVLANNLIYNQNKDNHPIKAYDKVDGVLFKNNILNSEDKSDVTAHGFITKDLQVDQISENLFVPNQNYEDVYHGFDFETITQDIFKSDRTKKNAIGAMVLPIKDNTVLMDKKLYGTDWFSNEAPEQNAETIKVASTDNFQDLLKRAKSGDILSLEPGTYKVNEALIIDKNITITSANVEQKAILQIATEVNAFELHPKGNLNIKNVVLIGDNTQKAFATLDKNMSKAYDLFVENSEISNFKTVLEVSKGSFADTISVVNTTIKNSLNGFLLNKETDSKGDYNAEFVLITNSTFDHVQNNVLNYYRGGYDESTIGGNLVLSNNTFTNSGKGSEILIENIGIVNVDISNNTFKNNPVKTIAVLWGEKGQKPVDNNIQNSGEIKIEQNLKQKLMY</sequence>
<dbReference type="InterPro" id="IPR011050">
    <property type="entry name" value="Pectin_lyase_fold/virulence"/>
</dbReference>
<protein>
    <submittedName>
        <fullName evidence="1">Chondroitinase-B domain-containing protein</fullName>
    </submittedName>
</protein>
<dbReference type="RefSeq" id="WP_379862196.1">
    <property type="nucleotide sequence ID" value="NZ_JBHMFC010000103.1"/>
</dbReference>
<dbReference type="InterPro" id="IPR006626">
    <property type="entry name" value="PbH1"/>
</dbReference>